<dbReference type="Proteomes" id="UP000789508">
    <property type="component" value="Unassembled WGS sequence"/>
</dbReference>
<evidence type="ECO:0000313" key="1">
    <source>
        <dbReference type="EMBL" id="CAG8470641.1"/>
    </source>
</evidence>
<comment type="caution">
    <text evidence="1">The sequence shown here is derived from an EMBL/GenBank/DDBJ whole genome shotgun (WGS) entry which is preliminary data.</text>
</comment>
<dbReference type="AlphaFoldDB" id="A0A9N8W0B6"/>
<accession>A0A9N8W0B6</accession>
<gene>
    <name evidence="1" type="ORF">ALEPTO_LOCUS1995</name>
</gene>
<dbReference type="EMBL" id="CAJVPS010000259">
    <property type="protein sequence ID" value="CAG8470641.1"/>
    <property type="molecule type" value="Genomic_DNA"/>
</dbReference>
<reference evidence="1" key="1">
    <citation type="submission" date="2021-06" db="EMBL/GenBank/DDBJ databases">
        <authorList>
            <person name="Kallberg Y."/>
            <person name="Tangrot J."/>
            <person name="Rosling A."/>
        </authorList>
    </citation>
    <scope>NUCLEOTIDE SEQUENCE</scope>
    <source>
        <strain evidence="1">FL130A</strain>
    </source>
</reference>
<sequence>MTWLQVQWSRDRISRQLLGIEKTLKTLKRCDIIKKALVAVEGGFDTQPKSPIINVSVKIFERKSYWLLQDPLNLNVQARTCRWDFFKMGQRAPLNNLNGSNRKDDTFTAVLPKVKTEAILSQGIDYMLNFANDPKLEDFGIVVNTQIAKTLGRILDPLIIAYHSLPKYSAKLKPHNETWNFCR</sequence>
<organism evidence="1 2">
    <name type="scientific">Ambispora leptoticha</name>
    <dbReference type="NCBI Taxonomy" id="144679"/>
    <lineage>
        <taxon>Eukaryota</taxon>
        <taxon>Fungi</taxon>
        <taxon>Fungi incertae sedis</taxon>
        <taxon>Mucoromycota</taxon>
        <taxon>Glomeromycotina</taxon>
        <taxon>Glomeromycetes</taxon>
        <taxon>Archaeosporales</taxon>
        <taxon>Ambisporaceae</taxon>
        <taxon>Ambispora</taxon>
    </lineage>
</organism>
<evidence type="ECO:0000313" key="2">
    <source>
        <dbReference type="Proteomes" id="UP000789508"/>
    </source>
</evidence>
<proteinExistence type="predicted"/>
<protein>
    <submittedName>
        <fullName evidence="1">266_t:CDS:1</fullName>
    </submittedName>
</protein>
<name>A0A9N8W0B6_9GLOM</name>
<keyword evidence="2" id="KW-1185">Reference proteome</keyword>